<sequence length="104" mass="10779">MHQAFAHDPKCETVKHKAPAAASSLATQADLASRLGQRAGPAAAGGSRGLSAATRGAAARKIGSDATYLPHVQQAFGMRSMRSFAGSIPLAYIAQSIWTLSRLC</sequence>
<comment type="caution">
    <text evidence="1">The sequence shown here is derived from an EMBL/GenBank/DDBJ whole genome shotgun (WGS) entry which is preliminary data.</text>
</comment>
<evidence type="ECO:0000313" key="1">
    <source>
        <dbReference type="EMBL" id="CAK0869029.1"/>
    </source>
</evidence>
<keyword evidence="2" id="KW-1185">Reference proteome</keyword>
<organism evidence="1 2">
    <name type="scientific">Prorocentrum cordatum</name>
    <dbReference type="NCBI Taxonomy" id="2364126"/>
    <lineage>
        <taxon>Eukaryota</taxon>
        <taxon>Sar</taxon>
        <taxon>Alveolata</taxon>
        <taxon>Dinophyceae</taxon>
        <taxon>Prorocentrales</taxon>
        <taxon>Prorocentraceae</taxon>
        <taxon>Prorocentrum</taxon>
    </lineage>
</organism>
<name>A0ABN9V8J6_9DINO</name>
<accession>A0ABN9V8J6</accession>
<gene>
    <name evidence="1" type="ORF">PCOR1329_LOCUS55523</name>
</gene>
<protein>
    <submittedName>
        <fullName evidence="1">Uncharacterized protein</fullName>
    </submittedName>
</protein>
<evidence type="ECO:0000313" key="2">
    <source>
        <dbReference type="Proteomes" id="UP001189429"/>
    </source>
</evidence>
<dbReference type="Proteomes" id="UP001189429">
    <property type="component" value="Unassembled WGS sequence"/>
</dbReference>
<proteinExistence type="predicted"/>
<reference evidence="1" key="1">
    <citation type="submission" date="2023-10" db="EMBL/GenBank/DDBJ databases">
        <authorList>
            <person name="Chen Y."/>
            <person name="Shah S."/>
            <person name="Dougan E. K."/>
            <person name="Thang M."/>
            <person name="Chan C."/>
        </authorList>
    </citation>
    <scope>NUCLEOTIDE SEQUENCE [LARGE SCALE GENOMIC DNA]</scope>
</reference>
<dbReference type="EMBL" id="CAUYUJ010016811">
    <property type="protein sequence ID" value="CAK0869029.1"/>
    <property type="molecule type" value="Genomic_DNA"/>
</dbReference>